<proteinExistence type="predicted"/>
<reference evidence="2" key="1">
    <citation type="journal article" date="2019" name="Int. J. Syst. Evol. Microbiol.">
        <title>The Global Catalogue of Microorganisms (GCM) 10K type strain sequencing project: providing services to taxonomists for standard genome sequencing and annotation.</title>
        <authorList>
            <consortium name="The Broad Institute Genomics Platform"/>
            <consortium name="The Broad Institute Genome Sequencing Center for Infectious Disease"/>
            <person name="Wu L."/>
            <person name="Ma J."/>
        </authorList>
    </citation>
    <scope>NUCLEOTIDE SEQUENCE [LARGE SCALE GENOMIC DNA]</scope>
    <source>
        <strain evidence="2">JCM 8736</strain>
    </source>
</reference>
<sequence>MPELHSKKYFYFIIFAIKDGWLTTYLSIKSLKQLFFLTIEQERQ</sequence>
<protein>
    <submittedName>
        <fullName evidence="1">Uncharacterized protein</fullName>
    </submittedName>
</protein>
<organism evidence="1 2">
    <name type="scientific">Tetragenococcus solitarius</name>
    <dbReference type="NCBI Taxonomy" id="71453"/>
    <lineage>
        <taxon>Bacteria</taxon>
        <taxon>Bacillati</taxon>
        <taxon>Bacillota</taxon>
        <taxon>Bacilli</taxon>
        <taxon>Lactobacillales</taxon>
        <taxon>Enterococcaceae</taxon>
        <taxon>Tetragenococcus</taxon>
    </lineage>
</organism>
<name>A0ABP6KXU4_9ENTE</name>
<dbReference type="Proteomes" id="UP001501577">
    <property type="component" value="Unassembled WGS sequence"/>
</dbReference>
<evidence type="ECO:0000313" key="1">
    <source>
        <dbReference type="EMBL" id="GAA3026589.1"/>
    </source>
</evidence>
<accession>A0ABP6KXU4</accession>
<comment type="caution">
    <text evidence="1">The sequence shown here is derived from an EMBL/GenBank/DDBJ whole genome shotgun (WGS) entry which is preliminary data.</text>
</comment>
<evidence type="ECO:0000313" key="2">
    <source>
        <dbReference type="Proteomes" id="UP001501577"/>
    </source>
</evidence>
<keyword evidence="2" id="KW-1185">Reference proteome</keyword>
<gene>
    <name evidence="1" type="ORF">GCM10019998_23800</name>
</gene>
<dbReference type="EMBL" id="BAAAXQ010000079">
    <property type="protein sequence ID" value="GAA3026589.1"/>
    <property type="molecule type" value="Genomic_DNA"/>
</dbReference>